<accession>A0ABY6NPM3</accession>
<dbReference type="InterPro" id="IPR002201">
    <property type="entry name" value="Glyco_trans_9"/>
</dbReference>
<dbReference type="RefSeq" id="WP_265163173.1">
    <property type="nucleotide sequence ID" value="NZ_CP069620.1"/>
</dbReference>
<dbReference type="CDD" id="cd03789">
    <property type="entry name" value="GT9_LPS_heptosyltransferase"/>
    <property type="match status" value="1"/>
</dbReference>
<dbReference type="InterPro" id="IPR051199">
    <property type="entry name" value="LPS_LOS_Heptosyltrfase"/>
</dbReference>
<evidence type="ECO:0000313" key="4">
    <source>
        <dbReference type="Proteomes" id="UP001163981"/>
    </source>
</evidence>
<dbReference type="SUPFAM" id="SSF53756">
    <property type="entry name" value="UDP-Glycosyltransferase/glycogen phosphorylase"/>
    <property type="match status" value="1"/>
</dbReference>
<evidence type="ECO:0000313" key="3">
    <source>
        <dbReference type="EMBL" id="UZH54837.1"/>
    </source>
</evidence>
<name>A0ABY6NPM3_9FLAO</name>
<keyword evidence="2" id="KW-0808">Transferase</keyword>
<dbReference type="PANTHER" id="PTHR30160">
    <property type="entry name" value="TETRAACYLDISACCHARIDE 4'-KINASE-RELATED"/>
    <property type="match status" value="1"/>
</dbReference>
<keyword evidence="1" id="KW-0328">Glycosyltransferase</keyword>
<protein>
    <submittedName>
        <fullName evidence="3">Glycosyltransferase family 9 protein</fullName>
    </submittedName>
</protein>
<dbReference type="Pfam" id="PF01075">
    <property type="entry name" value="Glyco_transf_9"/>
    <property type="match status" value="1"/>
</dbReference>
<organism evidence="3 4">
    <name type="scientific">Salinimicrobium tongyeongense</name>
    <dbReference type="NCBI Taxonomy" id="2809707"/>
    <lineage>
        <taxon>Bacteria</taxon>
        <taxon>Pseudomonadati</taxon>
        <taxon>Bacteroidota</taxon>
        <taxon>Flavobacteriia</taxon>
        <taxon>Flavobacteriales</taxon>
        <taxon>Flavobacteriaceae</taxon>
        <taxon>Salinimicrobium</taxon>
    </lineage>
</organism>
<sequence length="350" mass="39992">MKILIIQNKRIGDVLLASIIPNNIKKSYPNSHITFFCYDNAAPVLENNPNIDSVIAVKEKELKKLKTLARYVLFIRKEKFDLIIDPYVKFQSQVLSLISGAVNRVSYKKLTLPFAYTKQIPILKENTSVYGKAIDDRLNLITSIDSSIKPDPYPKLFLTPAEVEHGKQLLSKLDASRKTMMIGVLGSNVSKSLPIEYTVEIIDFLVAHYNLNILLNYIPSQQPIVDDILGRIKDSDKVYPEIVGKNIREFIQIMQHCDLLIANEGGSVHIAKALKKATFTIFSPYIVKDFWATFENEPQNRSIHLKEVRPDLFEDQSRKEISAKSEELYREFTPALILPRLKTFMTENGF</sequence>
<evidence type="ECO:0000256" key="2">
    <source>
        <dbReference type="ARBA" id="ARBA00022679"/>
    </source>
</evidence>
<gene>
    <name evidence="3" type="ORF">JRG66_12790</name>
</gene>
<reference evidence="3" key="1">
    <citation type="submission" date="2021-02" db="EMBL/GenBank/DDBJ databases">
        <title>Salinimicrobium sp. nov. isolated from seawater in Tongyeong, Republic of Korea.</title>
        <authorList>
            <person name="Lee S.-J."/>
        </authorList>
    </citation>
    <scope>NUCLEOTIDE SEQUENCE</scope>
    <source>
        <strain evidence="3">HN-2-9-2</strain>
    </source>
</reference>
<proteinExistence type="predicted"/>
<evidence type="ECO:0000256" key="1">
    <source>
        <dbReference type="ARBA" id="ARBA00022676"/>
    </source>
</evidence>
<dbReference type="EMBL" id="CP069620">
    <property type="protein sequence ID" value="UZH54837.1"/>
    <property type="molecule type" value="Genomic_DNA"/>
</dbReference>
<dbReference type="Proteomes" id="UP001163981">
    <property type="component" value="Chromosome"/>
</dbReference>
<dbReference type="Gene3D" id="3.40.50.2000">
    <property type="entry name" value="Glycogen Phosphorylase B"/>
    <property type="match status" value="2"/>
</dbReference>
<dbReference type="PANTHER" id="PTHR30160:SF7">
    <property type="entry name" value="ADP-HEPTOSE--LPS HEPTOSYLTRANSFERASE 2"/>
    <property type="match status" value="1"/>
</dbReference>
<keyword evidence="4" id="KW-1185">Reference proteome</keyword>